<dbReference type="EMBL" id="JAWDKB010000002">
    <property type="protein sequence ID" value="MDV0443163.1"/>
    <property type="molecule type" value="Genomic_DNA"/>
</dbReference>
<name>A0AAE4SBW2_9EURY</name>
<dbReference type="AlphaFoldDB" id="A0AAE4SBW2"/>
<comment type="caution">
    <text evidence="1">The sequence shown here is derived from an EMBL/GenBank/DDBJ whole genome shotgun (WGS) entry which is preliminary data.</text>
</comment>
<dbReference type="Proteomes" id="UP001283212">
    <property type="component" value="Unassembled WGS sequence"/>
</dbReference>
<keyword evidence="2" id="KW-1185">Reference proteome</keyword>
<protein>
    <submittedName>
        <fullName evidence="1">Uncharacterized protein</fullName>
    </submittedName>
</protein>
<evidence type="ECO:0000313" key="1">
    <source>
        <dbReference type="EMBL" id="MDV0443163.1"/>
    </source>
</evidence>
<evidence type="ECO:0000313" key="2">
    <source>
        <dbReference type="Proteomes" id="UP001283212"/>
    </source>
</evidence>
<sequence length="568" mass="62282">MRIEHAHKLLLLVLIGCVIAALSAGCVTTEEQITYTEVPLDSQTEKALAEIAGGLRAMDISSLLDLYYLSDQIGRTGTEQGVHDIINDYYAKNTYLNGIVYYDNATGGSIESPIYSPGKISDVISVPTEEDFISAGGAIGLGPVYIPDLGMVALLYAPVFTPEGEYKGCLLFISEVYLLLQEGERLAGNDVAYGNYTILLATHDEIVDYATQQEYIGTKLEKGVPNKIRDSIIIFQENVTGAYQYAGDNTSITTAWERVFVHKNEYTIFLTKKDNAPAVSYEDQFTPVPDEMRDDVTAAWRYALTSGQDNAMERINGGFYSYEVYAVSTNGTMIAAPPDKKETIGLNYINGRGQYGIPYMRQMITTAQQGGGYVTYFDPSDNTQIAEAGLFTIAYVMPVNDDWFILGISPGSTNYTKTNKNLRGDIVAVARGMVGYAHDKGVESTIQTIVDNPGGNGTLFAKDISTDVNNLVIFDYNGTVHANIQVPEMNGDNAMYYTDVFGASVVRKSVITAKSGGGITYDYQWNEDMPGYADLWLYSIEPIDDTYFALAGAKVITTENYVKTGLRN</sequence>
<dbReference type="Gene3D" id="3.30.450.20">
    <property type="entry name" value="PAS domain"/>
    <property type="match status" value="1"/>
</dbReference>
<organism evidence="1 2">
    <name type="scientific">Methanorbis rubei</name>
    <dbReference type="NCBI Taxonomy" id="3028300"/>
    <lineage>
        <taxon>Archaea</taxon>
        <taxon>Methanobacteriati</taxon>
        <taxon>Methanobacteriota</taxon>
        <taxon>Stenosarchaea group</taxon>
        <taxon>Methanomicrobia</taxon>
        <taxon>Methanomicrobiales</taxon>
        <taxon>Methanocorpusculaceae</taxon>
        <taxon>Methanorbis</taxon>
    </lineage>
</organism>
<accession>A0AAE4SBW2</accession>
<dbReference type="PROSITE" id="PS51257">
    <property type="entry name" value="PROKAR_LIPOPROTEIN"/>
    <property type="match status" value="1"/>
</dbReference>
<proteinExistence type="predicted"/>
<gene>
    <name evidence="1" type="ORF">McpCs1_05310</name>
</gene>
<dbReference type="RefSeq" id="WP_338095696.1">
    <property type="nucleotide sequence ID" value="NZ_JAWDKB010000002.1"/>
</dbReference>
<reference evidence="1 2" key="1">
    <citation type="submission" date="2023-06" db="EMBL/GenBank/DDBJ databases">
        <title>Genome sequence of Methancorpusculaceae sp. Cs1.</title>
        <authorList>
            <person name="Protasov E."/>
            <person name="Platt K."/>
            <person name="Poehlein A."/>
            <person name="Daniel R."/>
            <person name="Brune A."/>
        </authorList>
    </citation>
    <scope>NUCLEOTIDE SEQUENCE [LARGE SCALE GENOMIC DNA]</scope>
    <source>
        <strain evidence="1 2">Cs1</strain>
    </source>
</reference>